<organism evidence="3">
    <name type="scientific">Anisakis simplex</name>
    <name type="common">Herring worm</name>
    <dbReference type="NCBI Taxonomy" id="6269"/>
    <lineage>
        <taxon>Eukaryota</taxon>
        <taxon>Metazoa</taxon>
        <taxon>Ecdysozoa</taxon>
        <taxon>Nematoda</taxon>
        <taxon>Chromadorea</taxon>
        <taxon>Rhabditida</taxon>
        <taxon>Spirurina</taxon>
        <taxon>Ascaridomorpha</taxon>
        <taxon>Ascaridoidea</taxon>
        <taxon>Anisakidae</taxon>
        <taxon>Anisakis</taxon>
        <taxon>Anisakis simplex complex</taxon>
    </lineage>
</organism>
<dbReference type="WBParaSite" id="ASIM_0001479301-mRNA-1">
    <property type="protein sequence ID" value="ASIM_0001479301-mRNA-1"/>
    <property type="gene ID" value="ASIM_0001479301"/>
</dbReference>
<name>A0A0M3K1P0_ANISI</name>
<accession>A0A0M3K1P0</accession>
<gene>
    <name evidence="1" type="ORF">ASIM_LOCUS14203</name>
</gene>
<evidence type="ECO:0000313" key="3">
    <source>
        <dbReference type="WBParaSite" id="ASIM_0001479301-mRNA-1"/>
    </source>
</evidence>
<dbReference type="PANTHER" id="PTHR37973">
    <property type="entry name" value="CHONDROITIN PROTEOGLYCAN 3"/>
    <property type="match status" value="1"/>
</dbReference>
<dbReference type="InterPro" id="IPR039260">
    <property type="entry name" value="Cpg-3"/>
</dbReference>
<sequence length="121" mass="12705">MDEIERVDNETCIPLLPCVTNTDCSTIAGRGNCVGLNVAKCNCGACASFSPCRTDANCGGLEGACNNQTFRCDCDQGFKANGITGGLFDALFNFCLNQDCDPDDSSVCFGLPCMKGLCSCN</sequence>
<evidence type="ECO:0000313" key="2">
    <source>
        <dbReference type="Proteomes" id="UP000267096"/>
    </source>
</evidence>
<reference evidence="1 2" key="2">
    <citation type="submission" date="2018-11" db="EMBL/GenBank/DDBJ databases">
        <authorList>
            <consortium name="Pathogen Informatics"/>
        </authorList>
    </citation>
    <scope>NUCLEOTIDE SEQUENCE [LARGE SCALE GENOMIC DNA]</scope>
</reference>
<dbReference type="PANTHER" id="PTHR37973:SF3">
    <property type="entry name" value="CHONDROITIN PROTEOGLYCAN 3-RELATED"/>
    <property type="match status" value="1"/>
</dbReference>
<protein>
    <submittedName>
        <fullName evidence="3">EGF-like domain-containing protein</fullName>
    </submittedName>
</protein>
<dbReference type="Proteomes" id="UP000267096">
    <property type="component" value="Unassembled WGS sequence"/>
</dbReference>
<dbReference type="EMBL" id="UYRR01031658">
    <property type="protein sequence ID" value="VDK51753.1"/>
    <property type="molecule type" value="Genomic_DNA"/>
</dbReference>
<evidence type="ECO:0000313" key="1">
    <source>
        <dbReference type="EMBL" id="VDK51753.1"/>
    </source>
</evidence>
<reference evidence="3" key="1">
    <citation type="submission" date="2017-02" db="UniProtKB">
        <authorList>
            <consortium name="WormBaseParasite"/>
        </authorList>
    </citation>
    <scope>IDENTIFICATION</scope>
</reference>
<proteinExistence type="predicted"/>
<dbReference type="OrthoDB" id="5816387at2759"/>
<dbReference type="AlphaFoldDB" id="A0A0M3K1P0"/>
<keyword evidence="2" id="KW-1185">Reference proteome</keyword>